<evidence type="ECO:0000256" key="1">
    <source>
        <dbReference type="ARBA" id="ARBA00022723"/>
    </source>
</evidence>
<dbReference type="GO" id="GO:0008270">
    <property type="term" value="F:zinc ion binding"/>
    <property type="evidence" value="ECO:0007669"/>
    <property type="project" value="UniProtKB-KW"/>
</dbReference>
<evidence type="ECO:0000256" key="2">
    <source>
        <dbReference type="ARBA" id="ARBA00022771"/>
    </source>
</evidence>
<proteinExistence type="predicted"/>
<dbReference type="EMBL" id="MN740352">
    <property type="protein sequence ID" value="QHU02067.1"/>
    <property type="molecule type" value="Genomic_DNA"/>
</dbReference>
<sequence length="69" mass="8128">MILTPLQKQIIEFVKESEEIEKNENSNNKRQYCKNCGFELKTVVRQTRKGDEGMTVFTICNTCFKTYKT</sequence>
<evidence type="ECO:0000256" key="3">
    <source>
        <dbReference type="ARBA" id="ARBA00022833"/>
    </source>
</evidence>
<name>A0A6C0JBX6_9ZZZZ</name>
<protein>
    <recommendedName>
        <fullName evidence="4">TFIIS-type domain-containing protein</fullName>
    </recommendedName>
</protein>
<evidence type="ECO:0000259" key="4">
    <source>
        <dbReference type="Pfam" id="PF01096"/>
    </source>
</evidence>
<keyword evidence="1" id="KW-0479">Metal-binding</keyword>
<dbReference type="GO" id="GO:0006351">
    <property type="term" value="P:DNA-templated transcription"/>
    <property type="evidence" value="ECO:0007669"/>
    <property type="project" value="InterPro"/>
</dbReference>
<organism evidence="5">
    <name type="scientific">viral metagenome</name>
    <dbReference type="NCBI Taxonomy" id="1070528"/>
    <lineage>
        <taxon>unclassified sequences</taxon>
        <taxon>metagenomes</taxon>
        <taxon>organismal metagenomes</taxon>
    </lineage>
</organism>
<dbReference type="GO" id="GO:0003676">
    <property type="term" value="F:nucleic acid binding"/>
    <property type="evidence" value="ECO:0007669"/>
    <property type="project" value="InterPro"/>
</dbReference>
<dbReference type="Gene3D" id="2.20.25.10">
    <property type="match status" value="1"/>
</dbReference>
<dbReference type="SUPFAM" id="SSF57783">
    <property type="entry name" value="Zinc beta-ribbon"/>
    <property type="match status" value="1"/>
</dbReference>
<keyword evidence="3" id="KW-0862">Zinc</keyword>
<dbReference type="InterPro" id="IPR001222">
    <property type="entry name" value="Znf_TFIIS"/>
</dbReference>
<evidence type="ECO:0000313" key="5">
    <source>
        <dbReference type="EMBL" id="QHU02067.1"/>
    </source>
</evidence>
<dbReference type="Pfam" id="PF01096">
    <property type="entry name" value="Zn_ribbon_TFIIS"/>
    <property type="match status" value="1"/>
</dbReference>
<feature type="domain" description="TFIIS-type" evidence="4">
    <location>
        <begin position="33"/>
        <end position="68"/>
    </location>
</feature>
<accession>A0A6C0JBX6</accession>
<keyword evidence="2" id="KW-0863">Zinc-finger</keyword>
<reference evidence="5" key="1">
    <citation type="journal article" date="2020" name="Nature">
        <title>Giant virus diversity and host interactions through global metagenomics.</title>
        <authorList>
            <person name="Schulz F."/>
            <person name="Roux S."/>
            <person name="Paez-Espino D."/>
            <person name="Jungbluth S."/>
            <person name="Walsh D.A."/>
            <person name="Denef V.J."/>
            <person name="McMahon K.D."/>
            <person name="Konstantinidis K.T."/>
            <person name="Eloe-Fadrosh E.A."/>
            <person name="Kyrpides N.C."/>
            <person name="Woyke T."/>
        </authorList>
    </citation>
    <scope>NUCLEOTIDE SEQUENCE</scope>
    <source>
        <strain evidence="5">GVMAG-M-3300025880-56</strain>
    </source>
</reference>
<dbReference type="AlphaFoldDB" id="A0A6C0JBX6"/>